<reference evidence="3 4" key="1">
    <citation type="journal article" date="2016" name="Proc. Natl. Acad. Sci. U.S.A.">
        <title>Comparative genomics of biotechnologically important yeasts.</title>
        <authorList>
            <person name="Riley R."/>
            <person name="Haridas S."/>
            <person name="Wolfe K.H."/>
            <person name="Lopes M.R."/>
            <person name="Hittinger C.T."/>
            <person name="Goeker M."/>
            <person name="Salamov A.A."/>
            <person name="Wisecaver J.H."/>
            <person name="Long T.M."/>
            <person name="Calvey C.H."/>
            <person name="Aerts A.L."/>
            <person name="Barry K.W."/>
            <person name="Choi C."/>
            <person name="Clum A."/>
            <person name="Coughlan A.Y."/>
            <person name="Deshpande S."/>
            <person name="Douglass A.P."/>
            <person name="Hanson S.J."/>
            <person name="Klenk H.-P."/>
            <person name="LaButti K.M."/>
            <person name="Lapidus A."/>
            <person name="Lindquist E.A."/>
            <person name="Lipzen A.M."/>
            <person name="Meier-Kolthoff J.P."/>
            <person name="Ohm R.A."/>
            <person name="Otillar R.P."/>
            <person name="Pangilinan J.L."/>
            <person name="Peng Y."/>
            <person name="Rokas A."/>
            <person name="Rosa C.A."/>
            <person name="Scheuner C."/>
            <person name="Sibirny A.A."/>
            <person name="Slot J.C."/>
            <person name="Stielow J.B."/>
            <person name="Sun H."/>
            <person name="Kurtzman C.P."/>
            <person name="Blackwell M."/>
            <person name="Grigoriev I.V."/>
            <person name="Jeffries T.W."/>
        </authorList>
    </citation>
    <scope>NUCLEOTIDE SEQUENCE [LARGE SCALE GENOMIC DNA]</scope>
    <source>
        <strain evidence="3 4">DSM 6958</strain>
    </source>
</reference>
<dbReference type="STRING" id="857566.A0A1E3PM01"/>
<feature type="compositionally biased region" description="Low complexity" evidence="2">
    <location>
        <begin position="529"/>
        <end position="538"/>
    </location>
</feature>
<dbReference type="EMBL" id="KV454408">
    <property type="protein sequence ID" value="ODQ66459.1"/>
    <property type="molecule type" value="Genomic_DNA"/>
</dbReference>
<dbReference type="SMART" id="SM00268">
    <property type="entry name" value="ACTIN"/>
    <property type="match status" value="1"/>
</dbReference>
<dbReference type="SUPFAM" id="SSF53067">
    <property type="entry name" value="Actin-like ATPase domain"/>
    <property type="match status" value="2"/>
</dbReference>
<protein>
    <submittedName>
        <fullName evidence="3">Actin-like ATPase domain-containing protein</fullName>
    </submittedName>
</protein>
<dbReference type="Pfam" id="PF00022">
    <property type="entry name" value="Actin"/>
    <property type="match status" value="2"/>
</dbReference>
<sequence>MTSTPYSQLRSRGDTPVLPPPLVYKIRDAQPTLEPEPVTHGWKAGLPIAIDLGSYQTRIGYTSSDLPSHIFPTLSSKLRDRKISKTYHLVGNDIYLDNAARQTARSPFDGNILANWDLVENILDYSFSKIDVQSIDRVDNPIVINEAVGSLFSQRKNLQELLYECYNVPSASVGIDSMFSFYKNGGRNGLVISSGHEASYVIPVYNGKGIFSKSKRIDWGGHQSSQFMMDLLGMKYPTFPSKLNQAQSTFLVQDHCYMSTDYKEELNHFLDFDGLETRERVVEAPYTEVVANQKSEEELAKIAERRKESGKRLQEQAAKMRSEKLAQKESELIYYKELKERVAELLTKRDQQHLLETEGFDDERALLRTINDLEKSIKRSRKDDDGDENESVEVEVPTFPLLDIDDSELDAEQIKAKRHQKLLKANWEARQRFNEEKKLEKLKKQEEERKEKEWREDNLSSWIEDKRGKLNNLLQKKRDRQKLKEELSNRKSLASQMRMKSIASLAAETKGSKRRRANGGGSGSGGSAGSSANGATGDVDPDDTFGADDGDWSIYRDIVNVIDSEAEEEERQEIEMLENSLLEFDPDFSIEDTLEAEMDWRKSTIHMFLRGPREFDPLSQAHSYRMHLNVERIRVPEVLFQPTIAGIDQAGITEVSRMILLERLNADTRSSISKKIFLTGGQTLFPQFDQRVRSEFTSILPTGAEFNVTRANDPLLDAWKGMAKWANAEESKDSFLTKSEWHEMGPDYIKEHQFTVQ</sequence>
<feature type="compositionally biased region" description="Acidic residues" evidence="2">
    <location>
        <begin position="539"/>
        <end position="548"/>
    </location>
</feature>
<dbReference type="CDD" id="cd10211">
    <property type="entry name" value="ASKHA_NBD_Arp5"/>
    <property type="match status" value="1"/>
</dbReference>
<feature type="region of interest" description="Disordered" evidence="2">
    <location>
        <begin position="473"/>
        <end position="548"/>
    </location>
</feature>
<keyword evidence="4" id="KW-1185">Reference proteome</keyword>
<dbReference type="GO" id="GO:0006338">
    <property type="term" value="P:chromatin remodeling"/>
    <property type="evidence" value="ECO:0007669"/>
    <property type="project" value="EnsemblFungi"/>
</dbReference>
<organism evidence="3 4">
    <name type="scientific">Nadsonia fulvescens var. elongata DSM 6958</name>
    <dbReference type="NCBI Taxonomy" id="857566"/>
    <lineage>
        <taxon>Eukaryota</taxon>
        <taxon>Fungi</taxon>
        <taxon>Dikarya</taxon>
        <taxon>Ascomycota</taxon>
        <taxon>Saccharomycotina</taxon>
        <taxon>Dipodascomycetes</taxon>
        <taxon>Dipodascales</taxon>
        <taxon>Dipodascales incertae sedis</taxon>
        <taxon>Nadsonia</taxon>
    </lineage>
</organism>
<gene>
    <name evidence="3" type="ORF">NADFUDRAFT_50379</name>
</gene>
<proteinExistence type="inferred from homology"/>
<evidence type="ECO:0000256" key="2">
    <source>
        <dbReference type="SAM" id="MobiDB-lite"/>
    </source>
</evidence>
<dbReference type="PRINTS" id="PR00190">
    <property type="entry name" value="ACTIN"/>
</dbReference>
<evidence type="ECO:0000256" key="1">
    <source>
        <dbReference type="RuleBase" id="RU000487"/>
    </source>
</evidence>
<accession>A0A1E3PM01</accession>
<dbReference type="GO" id="GO:0031011">
    <property type="term" value="C:Ino80 complex"/>
    <property type="evidence" value="ECO:0007669"/>
    <property type="project" value="EnsemblFungi"/>
</dbReference>
<name>A0A1E3PM01_9ASCO</name>
<dbReference type="AlphaFoldDB" id="A0A1E3PM01"/>
<dbReference type="FunFam" id="3.30.420.40:FF:000058">
    <property type="entry name" value="Putative actin-related protein 5"/>
    <property type="match status" value="1"/>
</dbReference>
<dbReference type="Gene3D" id="3.30.420.40">
    <property type="match status" value="2"/>
</dbReference>
<dbReference type="InterPro" id="IPR043129">
    <property type="entry name" value="ATPase_NBD"/>
</dbReference>
<evidence type="ECO:0000313" key="3">
    <source>
        <dbReference type="EMBL" id="ODQ66459.1"/>
    </source>
</evidence>
<dbReference type="InterPro" id="IPR004000">
    <property type="entry name" value="Actin"/>
</dbReference>
<dbReference type="PANTHER" id="PTHR11937">
    <property type="entry name" value="ACTIN"/>
    <property type="match status" value="1"/>
</dbReference>
<comment type="similarity">
    <text evidence="1">Belongs to the actin family.</text>
</comment>
<dbReference type="OrthoDB" id="7340501at2759"/>
<feature type="compositionally biased region" description="Gly residues" evidence="2">
    <location>
        <begin position="518"/>
        <end position="528"/>
    </location>
</feature>
<evidence type="ECO:0000313" key="4">
    <source>
        <dbReference type="Proteomes" id="UP000095009"/>
    </source>
</evidence>
<dbReference type="Proteomes" id="UP000095009">
    <property type="component" value="Unassembled WGS sequence"/>
</dbReference>